<sequence length="286" mass="31842">MGLISVVCVWSMVIVTQLHQADALWGNTNFNYDTDISFLIFDWTQTKFSMQTTAETNFDAFGCKATDPFVVVLHGWSEGCSNTQWVLETLINFIIHRKGCILCLDYSAISDNNDYFTVAKLVDPIARTLVKKLQQLIAFGIPPAKGMLYGFSLGSQVAFQAGRNLAPQKLGRIDACDPVAITFDTNVTYTSLSVTDSATEVQCIHTSSDIGTQRRVCHKDWLMGYCGWLQFAAGVETSHGLCPIFYNAAFWFDFKAVSNPYLCPPTRAVSSWPDGFMMGYFMPQGK</sequence>
<keyword evidence="3" id="KW-0964">Secreted</keyword>
<dbReference type="EnsemblMetazoa" id="AMIN010502-RA">
    <property type="protein sequence ID" value="AMIN010502-PA"/>
    <property type="gene ID" value="AMIN010502"/>
</dbReference>
<dbReference type="STRING" id="112268.A0A182WJE8"/>
<organism evidence="7 8">
    <name type="scientific">Anopheles minimus</name>
    <dbReference type="NCBI Taxonomy" id="112268"/>
    <lineage>
        <taxon>Eukaryota</taxon>
        <taxon>Metazoa</taxon>
        <taxon>Ecdysozoa</taxon>
        <taxon>Arthropoda</taxon>
        <taxon>Hexapoda</taxon>
        <taxon>Insecta</taxon>
        <taxon>Pterygota</taxon>
        <taxon>Neoptera</taxon>
        <taxon>Endopterygota</taxon>
        <taxon>Diptera</taxon>
        <taxon>Nematocera</taxon>
        <taxon>Culicoidea</taxon>
        <taxon>Culicidae</taxon>
        <taxon>Anophelinae</taxon>
        <taxon>Anopheles</taxon>
    </lineage>
</organism>
<feature type="signal peptide" evidence="5">
    <location>
        <begin position="1"/>
        <end position="23"/>
    </location>
</feature>
<proteinExistence type="inferred from homology"/>
<feature type="chain" id="PRO_5008141558" description="Lipase domain-containing protein" evidence="5">
    <location>
        <begin position="24"/>
        <end position="286"/>
    </location>
</feature>
<evidence type="ECO:0000313" key="7">
    <source>
        <dbReference type="EnsemblMetazoa" id="AMIN010502-PA"/>
    </source>
</evidence>
<dbReference type="GO" id="GO:0005615">
    <property type="term" value="C:extracellular space"/>
    <property type="evidence" value="ECO:0007669"/>
    <property type="project" value="TreeGrafter"/>
</dbReference>
<accession>A0A182WJE8</accession>
<feature type="domain" description="Lipase" evidence="6">
    <location>
        <begin position="33"/>
        <end position="221"/>
    </location>
</feature>
<name>A0A182WJE8_9DIPT</name>
<evidence type="ECO:0000256" key="4">
    <source>
        <dbReference type="RuleBase" id="RU004262"/>
    </source>
</evidence>
<evidence type="ECO:0000259" key="6">
    <source>
        <dbReference type="Pfam" id="PF00151"/>
    </source>
</evidence>
<dbReference type="InterPro" id="IPR000734">
    <property type="entry name" value="TAG_lipase"/>
</dbReference>
<keyword evidence="5" id="KW-0732">Signal</keyword>
<dbReference type="PANTHER" id="PTHR11610:SF104">
    <property type="entry name" value="AGAP010328-PA"/>
    <property type="match status" value="1"/>
</dbReference>
<reference evidence="7" key="2">
    <citation type="submission" date="2020-05" db="UniProtKB">
        <authorList>
            <consortium name="EnsemblMetazoa"/>
        </authorList>
    </citation>
    <scope>IDENTIFICATION</scope>
    <source>
        <strain evidence="7">MINIMUS1</strain>
    </source>
</reference>
<reference evidence="8" key="1">
    <citation type="submission" date="2013-03" db="EMBL/GenBank/DDBJ databases">
        <title>The Genome Sequence of Anopheles minimus MINIMUS1.</title>
        <authorList>
            <consortium name="The Broad Institute Genomics Platform"/>
            <person name="Neafsey D.E."/>
            <person name="Walton C."/>
            <person name="Walker B."/>
            <person name="Young S.K."/>
            <person name="Zeng Q."/>
            <person name="Gargeya S."/>
            <person name="Fitzgerald M."/>
            <person name="Haas B."/>
            <person name="Abouelleil A."/>
            <person name="Allen A.W."/>
            <person name="Alvarado L."/>
            <person name="Arachchi H.M."/>
            <person name="Berlin A.M."/>
            <person name="Chapman S.B."/>
            <person name="Gainer-Dewar J."/>
            <person name="Goldberg J."/>
            <person name="Griggs A."/>
            <person name="Gujja S."/>
            <person name="Hansen M."/>
            <person name="Howarth C."/>
            <person name="Imamovic A."/>
            <person name="Ireland A."/>
            <person name="Larimer J."/>
            <person name="McCowan C."/>
            <person name="Murphy C."/>
            <person name="Pearson M."/>
            <person name="Poon T.W."/>
            <person name="Priest M."/>
            <person name="Roberts A."/>
            <person name="Saif S."/>
            <person name="Shea T."/>
            <person name="Sisk P."/>
            <person name="Sykes S."/>
            <person name="Wortman J."/>
            <person name="Nusbaum C."/>
            <person name="Birren B."/>
        </authorList>
    </citation>
    <scope>NUCLEOTIDE SEQUENCE [LARGE SCALE GENOMIC DNA]</scope>
    <source>
        <strain evidence="8">MINIMUS1</strain>
    </source>
</reference>
<dbReference type="GO" id="GO:0016298">
    <property type="term" value="F:lipase activity"/>
    <property type="evidence" value="ECO:0007669"/>
    <property type="project" value="InterPro"/>
</dbReference>
<dbReference type="Proteomes" id="UP000075920">
    <property type="component" value="Unassembled WGS sequence"/>
</dbReference>
<evidence type="ECO:0000313" key="8">
    <source>
        <dbReference type="Proteomes" id="UP000075920"/>
    </source>
</evidence>
<comment type="similarity">
    <text evidence="2 4">Belongs to the AB hydrolase superfamily. Lipase family.</text>
</comment>
<dbReference type="Pfam" id="PF00151">
    <property type="entry name" value="Lipase"/>
    <property type="match status" value="1"/>
</dbReference>
<evidence type="ECO:0000256" key="3">
    <source>
        <dbReference type="ARBA" id="ARBA00022525"/>
    </source>
</evidence>
<keyword evidence="8" id="KW-1185">Reference proteome</keyword>
<dbReference type="InterPro" id="IPR013818">
    <property type="entry name" value="Lipase"/>
</dbReference>
<evidence type="ECO:0000256" key="1">
    <source>
        <dbReference type="ARBA" id="ARBA00004613"/>
    </source>
</evidence>
<protein>
    <recommendedName>
        <fullName evidence="6">Lipase domain-containing protein</fullName>
    </recommendedName>
</protein>
<dbReference type="Gene3D" id="3.40.50.1820">
    <property type="entry name" value="alpha/beta hydrolase"/>
    <property type="match status" value="1"/>
</dbReference>
<comment type="subcellular location">
    <subcellularLocation>
        <location evidence="1">Secreted</location>
    </subcellularLocation>
</comment>
<dbReference type="SUPFAM" id="SSF53474">
    <property type="entry name" value="alpha/beta-Hydrolases"/>
    <property type="match status" value="1"/>
</dbReference>
<dbReference type="VEuPathDB" id="VectorBase:AMIN010502"/>
<evidence type="ECO:0000256" key="5">
    <source>
        <dbReference type="SAM" id="SignalP"/>
    </source>
</evidence>
<dbReference type="GO" id="GO:0016042">
    <property type="term" value="P:lipid catabolic process"/>
    <property type="evidence" value="ECO:0007669"/>
    <property type="project" value="TreeGrafter"/>
</dbReference>
<dbReference type="PANTHER" id="PTHR11610">
    <property type="entry name" value="LIPASE"/>
    <property type="match status" value="1"/>
</dbReference>
<dbReference type="InterPro" id="IPR029058">
    <property type="entry name" value="AB_hydrolase_fold"/>
</dbReference>
<dbReference type="AlphaFoldDB" id="A0A182WJE8"/>
<dbReference type="GO" id="GO:0017171">
    <property type="term" value="F:serine hydrolase activity"/>
    <property type="evidence" value="ECO:0007669"/>
    <property type="project" value="TreeGrafter"/>
</dbReference>
<evidence type="ECO:0000256" key="2">
    <source>
        <dbReference type="ARBA" id="ARBA00010701"/>
    </source>
</evidence>